<name>A0ABY7CIW2_9BASI</name>
<keyword evidence="2" id="KW-1185">Reference proteome</keyword>
<organism evidence="1 2">
    <name type="scientific">Puccinia triticina</name>
    <dbReference type="NCBI Taxonomy" id="208348"/>
    <lineage>
        <taxon>Eukaryota</taxon>
        <taxon>Fungi</taxon>
        <taxon>Dikarya</taxon>
        <taxon>Basidiomycota</taxon>
        <taxon>Pucciniomycotina</taxon>
        <taxon>Pucciniomycetes</taxon>
        <taxon>Pucciniales</taxon>
        <taxon>Pucciniaceae</taxon>
        <taxon>Puccinia</taxon>
    </lineage>
</organism>
<proteinExistence type="predicted"/>
<evidence type="ECO:0000313" key="2">
    <source>
        <dbReference type="Proteomes" id="UP001164743"/>
    </source>
</evidence>
<accession>A0ABY7CIW2</accession>
<reference evidence="1" key="1">
    <citation type="submission" date="2022-10" db="EMBL/GenBank/DDBJ databases">
        <title>Puccinia triticina Genome sequencing and assembly.</title>
        <authorList>
            <person name="Li C."/>
        </authorList>
    </citation>
    <scope>NUCLEOTIDE SEQUENCE</scope>
    <source>
        <strain evidence="1">Pt15</strain>
    </source>
</reference>
<evidence type="ECO:0000313" key="1">
    <source>
        <dbReference type="EMBL" id="WAQ83750.1"/>
    </source>
</evidence>
<sequence>MPKDVYADEGPASMVILAGSLLGAAEKLLATDSIQPSLLRAFRAQQSKAWDFSSQFLPWLILMIVTCHFALDNQLGRSPD</sequence>
<dbReference type="EMBL" id="CP110424">
    <property type="protein sequence ID" value="WAQ83750.1"/>
    <property type="molecule type" value="Genomic_DNA"/>
</dbReference>
<dbReference type="RefSeq" id="XP_053019305.1">
    <property type="nucleotide sequence ID" value="XM_053168057.1"/>
</dbReference>
<gene>
    <name evidence="1" type="ORF">PtA15_4A198</name>
</gene>
<dbReference type="Proteomes" id="UP001164743">
    <property type="component" value="Chromosome 4A"/>
</dbReference>
<dbReference type="GeneID" id="77808952"/>
<protein>
    <submittedName>
        <fullName evidence="1">Uncharacterized protein</fullName>
    </submittedName>
</protein>